<dbReference type="PIRSF" id="PIRSF016477">
    <property type="entry name" value="Prefoldin_subunit_4"/>
    <property type="match status" value="1"/>
</dbReference>
<dbReference type="FunCoup" id="C1E955">
    <property type="interactions" value="1771"/>
</dbReference>
<evidence type="ECO:0000313" key="6">
    <source>
        <dbReference type="Proteomes" id="UP000002009"/>
    </source>
</evidence>
<dbReference type="GO" id="GO:0006457">
    <property type="term" value="P:protein folding"/>
    <property type="evidence" value="ECO:0007669"/>
    <property type="project" value="UniProtKB-UniRule"/>
</dbReference>
<dbReference type="RefSeq" id="XP_002503014.1">
    <property type="nucleotide sequence ID" value="XM_002502968.1"/>
</dbReference>
<reference evidence="5 6" key="1">
    <citation type="journal article" date="2009" name="Science">
        <title>Green evolution and dynamic adaptations revealed by genomes of the marine picoeukaryotes Micromonas.</title>
        <authorList>
            <person name="Worden A.Z."/>
            <person name="Lee J.H."/>
            <person name="Mock T."/>
            <person name="Rouze P."/>
            <person name="Simmons M.P."/>
            <person name="Aerts A.L."/>
            <person name="Allen A.E."/>
            <person name="Cuvelier M.L."/>
            <person name="Derelle E."/>
            <person name="Everett M.V."/>
            <person name="Foulon E."/>
            <person name="Grimwood J."/>
            <person name="Gundlach H."/>
            <person name="Henrissat B."/>
            <person name="Napoli C."/>
            <person name="McDonald S.M."/>
            <person name="Parker M.S."/>
            <person name="Rombauts S."/>
            <person name="Salamov A."/>
            <person name="Von Dassow P."/>
            <person name="Badger J.H."/>
            <person name="Coutinho P.M."/>
            <person name="Demir E."/>
            <person name="Dubchak I."/>
            <person name="Gentemann C."/>
            <person name="Eikrem W."/>
            <person name="Gready J.E."/>
            <person name="John U."/>
            <person name="Lanier W."/>
            <person name="Lindquist E.A."/>
            <person name="Lucas S."/>
            <person name="Mayer K.F."/>
            <person name="Moreau H."/>
            <person name="Not F."/>
            <person name="Otillar R."/>
            <person name="Panaud O."/>
            <person name="Pangilinan J."/>
            <person name="Paulsen I."/>
            <person name="Piegu B."/>
            <person name="Poliakov A."/>
            <person name="Robbens S."/>
            <person name="Schmutz J."/>
            <person name="Toulza E."/>
            <person name="Wyss T."/>
            <person name="Zelensky A."/>
            <person name="Zhou K."/>
            <person name="Armbrust E.V."/>
            <person name="Bhattacharya D."/>
            <person name="Goodenough U.W."/>
            <person name="Van de Peer Y."/>
            <person name="Grigoriev I.V."/>
        </authorList>
    </citation>
    <scope>NUCLEOTIDE SEQUENCE [LARGE SCALE GENOMIC DNA]</scope>
    <source>
        <strain evidence="6">RCC299 / NOUM17</strain>
    </source>
</reference>
<dbReference type="PANTHER" id="PTHR21100:SF9">
    <property type="entry name" value="PREFOLDIN SUBUNIT 4"/>
    <property type="match status" value="1"/>
</dbReference>
<dbReference type="eggNOG" id="KOG1760">
    <property type="taxonomic scope" value="Eukaryota"/>
</dbReference>
<keyword evidence="6" id="KW-1185">Reference proteome</keyword>
<comment type="function">
    <text evidence="3 4">Binds specifically to cytosolic chaperonin (c-CPN) and transfers target proteins to it. Binds to nascent polypeptide chain and promotes folding in an environment in which there are many competing pathways for nonnative proteins.</text>
</comment>
<keyword evidence="2 4" id="KW-0143">Chaperone</keyword>
<dbReference type="KEGG" id="mis:MICPUN_59609"/>
<dbReference type="GO" id="GO:0009409">
    <property type="term" value="P:response to cold"/>
    <property type="evidence" value="ECO:0007669"/>
    <property type="project" value="UniProtKB-ARBA"/>
</dbReference>
<dbReference type="InterPro" id="IPR002777">
    <property type="entry name" value="PFD_beta-like"/>
</dbReference>
<dbReference type="OrthoDB" id="10250441at2759"/>
<protein>
    <recommendedName>
        <fullName evidence="4">Prefoldin subunit 4</fullName>
    </recommendedName>
</protein>
<dbReference type="EMBL" id="CP001327">
    <property type="protein sequence ID" value="ACO64272.1"/>
    <property type="molecule type" value="Genomic_DNA"/>
</dbReference>
<organism evidence="5 6">
    <name type="scientific">Micromonas commoda (strain RCC299 / NOUM17 / CCMP2709)</name>
    <name type="common">Picoplanktonic green alga</name>
    <dbReference type="NCBI Taxonomy" id="296587"/>
    <lineage>
        <taxon>Eukaryota</taxon>
        <taxon>Viridiplantae</taxon>
        <taxon>Chlorophyta</taxon>
        <taxon>Mamiellophyceae</taxon>
        <taxon>Mamiellales</taxon>
        <taxon>Mamiellaceae</taxon>
        <taxon>Micromonas</taxon>
    </lineage>
</organism>
<dbReference type="InterPro" id="IPR016661">
    <property type="entry name" value="PFDN4"/>
</dbReference>
<dbReference type="InParanoid" id="C1E955"/>
<dbReference type="Gene3D" id="1.10.287.370">
    <property type="match status" value="1"/>
</dbReference>
<dbReference type="FunFam" id="1.10.287.370:FF:000005">
    <property type="entry name" value="Prefoldin subunit 4"/>
    <property type="match status" value="1"/>
</dbReference>
<evidence type="ECO:0000256" key="2">
    <source>
        <dbReference type="ARBA" id="ARBA00023186"/>
    </source>
</evidence>
<dbReference type="CDD" id="cd23165">
    <property type="entry name" value="Prefoldin_4"/>
    <property type="match status" value="1"/>
</dbReference>
<dbReference type="InterPro" id="IPR009053">
    <property type="entry name" value="Prefoldin"/>
</dbReference>
<evidence type="ECO:0000313" key="5">
    <source>
        <dbReference type="EMBL" id="ACO64272.1"/>
    </source>
</evidence>
<proteinExistence type="inferred from homology"/>
<dbReference type="AlphaFoldDB" id="C1E955"/>
<dbReference type="PANTHER" id="PTHR21100">
    <property type="entry name" value="PREFOLDIN SUBUNIT 4"/>
    <property type="match status" value="1"/>
</dbReference>
<dbReference type="STRING" id="296587.C1E955"/>
<dbReference type="OMA" id="KFGRAIN"/>
<dbReference type="GeneID" id="8244654"/>
<dbReference type="GO" id="GO:0016272">
    <property type="term" value="C:prefoldin complex"/>
    <property type="evidence" value="ECO:0007669"/>
    <property type="project" value="UniProtKB-UniRule"/>
</dbReference>
<evidence type="ECO:0000256" key="1">
    <source>
        <dbReference type="ARBA" id="ARBA00008045"/>
    </source>
</evidence>
<dbReference type="GO" id="GO:0051082">
    <property type="term" value="F:unfolded protein binding"/>
    <property type="evidence" value="ECO:0007669"/>
    <property type="project" value="InterPro"/>
</dbReference>
<evidence type="ECO:0000256" key="3">
    <source>
        <dbReference type="ARBA" id="ARBA00024667"/>
    </source>
</evidence>
<gene>
    <name evidence="5" type="ORF">MICPUN_59609</name>
</gene>
<dbReference type="Pfam" id="PF01920">
    <property type="entry name" value="Prefoldin_2"/>
    <property type="match status" value="1"/>
</dbReference>
<sequence>MAGNADEVSWDDQQNICAFGRLNTRLHEVNAELKAKSKMVEDLDEASNELIIADEDTVRFSVGETFVTVDNDDAETMLQAQIAEVGAEVSALEKEKKDITSAMAELKEKLYKKFGNNINLEE</sequence>
<accession>C1E955</accession>
<dbReference type="SUPFAM" id="SSF46579">
    <property type="entry name" value="Prefoldin"/>
    <property type="match status" value="1"/>
</dbReference>
<dbReference type="GO" id="GO:0005737">
    <property type="term" value="C:cytoplasm"/>
    <property type="evidence" value="ECO:0007669"/>
    <property type="project" value="UniProtKB-ARBA"/>
</dbReference>
<evidence type="ECO:0000256" key="4">
    <source>
        <dbReference type="PIRNR" id="PIRNR016477"/>
    </source>
</evidence>
<dbReference type="Proteomes" id="UP000002009">
    <property type="component" value="Chromosome 6"/>
</dbReference>
<comment type="subunit">
    <text evidence="4">Heterohexamer of two PFD-alpha type and four PFD-beta type subunits.</text>
</comment>
<comment type="similarity">
    <text evidence="1 4">Belongs to the prefoldin subunit beta family.</text>
</comment>
<name>C1E955_MICCC</name>